<keyword evidence="6" id="KW-1185">Reference proteome</keyword>
<keyword evidence="3" id="KW-0472">Membrane</keyword>
<dbReference type="STRING" id="35608.A0A2U1Q0Z7"/>
<keyword evidence="5" id="KW-0647">Proteasome</keyword>
<reference evidence="5 6" key="1">
    <citation type="journal article" date="2018" name="Mol. Plant">
        <title>The genome of Artemisia annua provides insight into the evolution of Asteraceae family and artemisinin biosynthesis.</title>
        <authorList>
            <person name="Shen Q."/>
            <person name="Zhang L."/>
            <person name="Liao Z."/>
            <person name="Wang S."/>
            <person name="Yan T."/>
            <person name="Shi P."/>
            <person name="Liu M."/>
            <person name="Fu X."/>
            <person name="Pan Q."/>
            <person name="Wang Y."/>
            <person name="Lv Z."/>
            <person name="Lu X."/>
            <person name="Zhang F."/>
            <person name="Jiang W."/>
            <person name="Ma Y."/>
            <person name="Chen M."/>
            <person name="Hao X."/>
            <person name="Li L."/>
            <person name="Tang Y."/>
            <person name="Lv G."/>
            <person name="Zhou Y."/>
            <person name="Sun X."/>
            <person name="Brodelius P.E."/>
            <person name="Rose J.K.C."/>
            <person name="Tang K."/>
        </authorList>
    </citation>
    <scope>NUCLEOTIDE SEQUENCE [LARGE SCALE GENOMIC DNA]</scope>
    <source>
        <strain evidence="6">cv. Huhao1</strain>
        <tissue evidence="5">Leaf</tissue>
    </source>
</reference>
<dbReference type="PANTHER" id="PTHR10943:SF2">
    <property type="entry name" value="26S PROTEASOME NON-ATPASE REGULATORY SUBUNIT 1"/>
    <property type="match status" value="1"/>
</dbReference>
<dbReference type="OrthoDB" id="1001008at2759"/>
<comment type="caution">
    <text evidence="5">The sequence shown here is derived from an EMBL/GenBank/DDBJ whole genome shotgun (WGS) entry which is preliminary data.</text>
</comment>
<keyword evidence="3" id="KW-0812">Transmembrane</keyword>
<organism evidence="5 6">
    <name type="scientific">Artemisia annua</name>
    <name type="common">Sweet wormwood</name>
    <dbReference type="NCBI Taxonomy" id="35608"/>
    <lineage>
        <taxon>Eukaryota</taxon>
        <taxon>Viridiplantae</taxon>
        <taxon>Streptophyta</taxon>
        <taxon>Embryophyta</taxon>
        <taxon>Tracheophyta</taxon>
        <taxon>Spermatophyta</taxon>
        <taxon>Magnoliopsida</taxon>
        <taxon>eudicotyledons</taxon>
        <taxon>Gunneridae</taxon>
        <taxon>Pentapetalae</taxon>
        <taxon>asterids</taxon>
        <taxon>campanulids</taxon>
        <taxon>Asterales</taxon>
        <taxon>Asteraceae</taxon>
        <taxon>Asteroideae</taxon>
        <taxon>Anthemideae</taxon>
        <taxon>Artemisiinae</taxon>
        <taxon>Artemisia</taxon>
    </lineage>
</organism>
<dbReference type="AlphaFoldDB" id="A0A2U1Q0Z7"/>
<dbReference type="GO" id="GO:0043161">
    <property type="term" value="P:proteasome-mediated ubiquitin-dependent protein catabolic process"/>
    <property type="evidence" value="ECO:0007669"/>
    <property type="project" value="TreeGrafter"/>
</dbReference>
<sequence>MGAILGIGILEGGGRNLAVKLVSKTKRDKMTAVLGLAVFFQFWFWHPLVYFLSLAFSPTFLIGLNYDMKVPKFQFVSNANASLFAYPFPTTMPTATSPLKFPTAVLSTSARAKARASDADKMQVDSPAGEQQKAEPEPTFEILTNPCKSEDRRYIPVKAAAASGFVLLKDLRPTEPEVLVLIDAPLSTASAATAQPGSTAAMAVDDEPQPPQPFSYLIKSICLIYLKILRTSVLYCN</sequence>
<dbReference type="GO" id="GO:0005634">
    <property type="term" value="C:nucleus"/>
    <property type="evidence" value="ECO:0007669"/>
    <property type="project" value="TreeGrafter"/>
</dbReference>
<evidence type="ECO:0000256" key="2">
    <source>
        <dbReference type="SAM" id="MobiDB-lite"/>
    </source>
</evidence>
<dbReference type="GO" id="GO:0034515">
    <property type="term" value="C:proteasome storage granule"/>
    <property type="evidence" value="ECO:0007669"/>
    <property type="project" value="TreeGrafter"/>
</dbReference>
<evidence type="ECO:0000256" key="1">
    <source>
        <dbReference type="ARBA" id="ARBA00022737"/>
    </source>
</evidence>
<gene>
    <name evidence="5" type="ORF">CTI12_AA088910</name>
</gene>
<evidence type="ECO:0000256" key="3">
    <source>
        <dbReference type="SAM" id="Phobius"/>
    </source>
</evidence>
<dbReference type="Proteomes" id="UP000245207">
    <property type="component" value="Unassembled WGS sequence"/>
</dbReference>
<dbReference type="InterPro" id="IPR011989">
    <property type="entry name" value="ARM-like"/>
</dbReference>
<dbReference type="Pfam" id="PF18004">
    <property type="entry name" value="RPN2_C"/>
    <property type="match status" value="1"/>
</dbReference>
<feature type="domain" description="26S proteasome regulatory subunit RPN2 C-terminal" evidence="4">
    <location>
        <begin position="59"/>
        <end position="134"/>
    </location>
</feature>
<dbReference type="EMBL" id="PKPP01000526">
    <property type="protein sequence ID" value="PWA91701.1"/>
    <property type="molecule type" value="Genomic_DNA"/>
</dbReference>
<protein>
    <submittedName>
        <fullName evidence="5">26S proteasome regulatory complex, non-ATPase subcomplex, Rpn2/Psmd1 subunit</fullName>
    </submittedName>
</protein>
<evidence type="ECO:0000259" key="4">
    <source>
        <dbReference type="Pfam" id="PF18004"/>
    </source>
</evidence>
<dbReference type="GO" id="GO:0008540">
    <property type="term" value="C:proteasome regulatory particle, base subcomplex"/>
    <property type="evidence" value="ECO:0007669"/>
    <property type="project" value="TreeGrafter"/>
</dbReference>
<accession>A0A2U1Q0Z7</accession>
<keyword evidence="3" id="KW-1133">Transmembrane helix</keyword>
<evidence type="ECO:0000313" key="6">
    <source>
        <dbReference type="Proteomes" id="UP000245207"/>
    </source>
</evidence>
<dbReference type="Gene3D" id="1.25.10.10">
    <property type="entry name" value="Leucine-rich Repeat Variant"/>
    <property type="match status" value="1"/>
</dbReference>
<feature type="region of interest" description="Disordered" evidence="2">
    <location>
        <begin position="116"/>
        <end position="139"/>
    </location>
</feature>
<feature type="transmembrane region" description="Helical" evidence="3">
    <location>
        <begin position="42"/>
        <end position="64"/>
    </location>
</feature>
<keyword evidence="1" id="KW-0677">Repeat</keyword>
<dbReference type="PANTHER" id="PTHR10943">
    <property type="entry name" value="26S PROTEASOME NON-ATPASE REGULATORY SUBUNIT"/>
    <property type="match status" value="1"/>
</dbReference>
<name>A0A2U1Q0Z7_ARTAN</name>
<dbReference type="InterPro" id="IPR040623">
    <property type="entry name" value="RPN2_C"/>
</dbReference>
<proteinExistence type="predicted"/>
<evidence type="ECO:0000313" key="5">
    <source>
        <dbReference type="EMBL" id="PWA91701.1"/>
    </source>
</evidence>